<evidence type="ECO:0000313" key="2">
    <source>
        <dbReference type="Proteomes" id="UP000255467"/>
    </source>
</evidence>
<dbReference type="Gene3D" id="3.40.50.300">
    <property type="entry name" value="P-loop containing nucleotide triphosphate hydrolases"/>
    <property type="match status" value="1"/>
</dbReference>
<sequence length="283" mass="31379">MNDNPTRRIALVGIDGCGKSSVLARLRELAPRDRGFGSMTCPDFHTTANAPLHRLSRQLKAFSDGCDEIGSLECKAIALYLQMTLFGPVERFFVDTFAPDVLVCERHPLVETLVYGPFYVLLADLDTDPRAREAQVRDVLDRHAPGTLDDILAWYAGEAARLGTDPDIWNLLGEVSKLVQLEPDAAVPAFARRCRTSLPDAVLWLDVPPEQAAARCAARVGDGTRESHETPELLAELRKGYQRAQQLLPAAFPDLRFHRIDTADGVDLEESVRRCVEEGRLFA</sequence>
<evidence type="ECO:0000313" key="1">
    <source>
        <dbReference type="EMBL" id="SUD48558.1"/>
    </source>
</evidence>
<keyword evidence="1" id="KW-0418">Kinase</keyword>
<accession>A0A379JJ66</accession>
<dbReference type="STRING" id="1406858.GCA_000710895_04560"/>
<protein>
    <submittedName>
        <fullName evidence="1">Thymidylate kinase</fullName>
    </submittedName>
</protein>
<dbReference type="RefSeq" id="WP_039814251.1">
    <property type="nucleotide sequence ID" value="NZ_UGRY01000005.1"/>
</dbReference>
<dbReference type="SUPFAM" id="SSF52540">
    <property type="entry name" value="P-loop containing nucleoside triphosphate hydrolases"/>
    <property type="match status" value="1"/>
</dbReference>
<dbReference type="Proteomes" id="UP000255467">
    <property type="component" value="Unassembled WGS sequence"/>
</dbReference>
<dbReference type="AlphaFoldDB" id="A0A379JJ66"/>
<keyword evidence="2" id="KW-1185">Reference proteome</keyword>
<dbReference type="GO" id="GO:0016301">
    <property type="term" value="F:kinase activity"/>
    <property type="evidence" value="ECO:0007669"/>
    <property type="project" value="UniProtKB-KW"/>
</dbReference>
<organism evidence="1 2">
    <name type="scientific">Nocardia otitidiscaviarum</name>
    <dbReference type="NCBI Taxonomy" id="1823"/>
    <lineage>
        <taxon>Bacteria</taxon>
        <taxon>Bacillati</taxon>
        <taxon>Actinomycetota</taxon>
        <taxon>Actinomycetes</taxon>
        <taxon>Mycobacteriales</taxon>
        <taxon>Nocardiaceae</taxon>
        <taxon>Nocardia</taxon>
    </lineage>
</organism>
<dbReference type="EMBL" id="UGRY01000005">
    <property type="protein sequence ID" value="SUD48558.1"/>
    <property type="molecule type" value="Genomic_DNA"/>
</dbReference>
<keyword evidence="1" id="KW-0808">Transferase</keyword>
<dbReference type="OrthoDB" id="1494645at2"/>
<name>A0A379JJ66_9NOCA</name>
<reference evidence="1 2" key="1">
    <citation type="submission" date="2018-06" db="EMBL/GenBank/DDBJ databases">
        <authorList>
            <consortium name="Pathogen Informatics"/>
            <person name="Doyle S."/>
        </authorList>
    </citation>
    <scope>NUCLEOTIDE SEQUENCE [LARGE SCALE GENOMIC DNA]</scope>
    <source>
        <strain evidence="1 2">NCTC1934</strain>
    </source>
</reference>
<dbReference type="InterPro" id="IPR027417">
    <property type="entry name" value="P-loop_NTPase"/>
</dbReference>
<gene>
    <name evidence="1" type="ORF">NCTC1934_05894</name>
</gene>
<proteinExistence type="predicted"/>